<dbReference type="PROSITE" id="PS50122">
    <property type="entry name" value="CHEB"/>
    <property type="match status" value="1"/>
</dbReference>
<gene>
    <name evidence="6" type="ORF">DA73_0220395</name>
</gene>
<evidence type="ECO:0000256" key="3">
    <source>
        <dbReference type="ARBA" id="ARBA00048267"/>
    </source>
</evidence>
<proteinExistence type="predicted"/>
<reference evidence="6" key="1">
    <citation type="journal article" date="2015" name="Genome Announc.">
        <title>Draft Genome Sequence of Tolypothrix boutellei Strain VB521301.</title>
        <authorList>
            <person name="Chandrababunaidu M.M."/>
            <person name="Singh D."/>
            <person name="Sen D."/>
            <person name="Bhan S."/>
            <person name="Das S."/>
            <person name="Gupta A."/>
            <person name="Adhikary S.P."/>
            <person name="Tripathy S."/>
        </authorList>
    </citation>
    <scope>NUCLEOTIDE SEQUENCE</scope>
    <source>
        <strain evidence="6">VB521301</strain>
    </source>
</reference>
<dbReference type="InterPro" id="IPR011247">
    <property type="entry name" value="Chemotax_prot-Glu_Me-esterase"/>
</dbReference>
<feature type="active site" evidence="4">
    <location>
        <position position="39"/>
    </location>
</feature>
<dbReference type="PIRSF" id="PIRSF036461">
    <property type="entry name" value="Chmtx_methlestr"/>
    <property type="match status" value="1"/>
</dbReference>
<dbReference type="InterPro" id="IPR000673">
    <property type="entry name" value="Sig_transdc_resp-reg_Me-estase"/>
</dbReference>
<accession>A0A0C1RFA1</accession>
<feature type="active site" evidence="4">
    <location>
        <position position="131"/>
    </location>
</feature>
<dbReference type="GO" id="GO:0006935">
    <property type="term" value="P:chemotaxis"/>
    <property type="evidence" value="ECO:0007669"/>
    <property type="project" value="UniProtKB-UniRule"/>
</dbReference>
<evidence type="ECO:0000313" key="6">
    <source>
        <dbReference type="EMBL" id="KIE10835.1"/>
    </source>
</evidence>
<dbReference type="PANTHER" id="PTHR42872:SF6">
    <property type="entry name" value="PROTEIN-GLUTAMATE METHYLESTERASE_PROTEIN-GLUTAMINE GLUTAMINASE"/>
    <property type="match status" value="1"/>
</dbReference>
<comment type="catalytic activity">
    <reaction evidence="3">
        <text>[protein]-L-glutamate 5-O-methyl ester + H2O = L-glutamyl-[protein] + methanol + H(+)</text>
        <dbReference type="Rhea" id="RHEA:23236"/>
        <dbReference type="Rhea" id="RHEA-COMP:10208"/>
        <dbReference type="Rhea" id="RHEA-COMP:10311"/>
        <dbReference type="ChEBI" id="CHEBI:15377"/>
        <dbReference type="ChEBI" id="CHEBI:15378"/>
        <dbReference type="ChEBI" id="CHEBI:17790"/>
        <dbReference type="ChEBI" id="CHEBI:29973"/>
        <dbReference type="ChEBI" id="CHEBI:82795"/>
        <dbReference type="EC" id="3.1.1.61"/>
    </reaction>
</comment>
<sequence length="359" mass="39429">MLKPDIVVVGASAGGLKAFETLVSQLPADFPAAVFIVWHISPDYPSMLPKILARVTSLPVAHAIDREPIKAGRIYVAPPDRHLLVEPGFVRLSLGPKENRFRPAVDVLFRSAARSYGKRVIGVVLSGSLDDGAAGLYAIKERGGIAVVQDPSDALHSSMPRAAMKAVTVDYCVPIIEMGALLARLVNKAIPEQEDNLVSEKMDIEVGVARQDNPLELGIMKLGALSPFTCPECHGVLLQLKEGNLLRFRCHTGHAYSLNTLLAEVTESIEESLWDSIRTIEASEMLMTHTAKHLRDMNEHEAADLLLQKAKDAKRRAELVRQAVMSNEILSQENLDKEIKLNQANLAREIKLNEEIEGF</sequence>
<dbReference type="GO" id="GO:0008984">
    <property type="term" value="F:protein-glutamate methylesterase activity"/>
    <property type="evidence" value="ECO:0007669"/>
    <property type="project" value="UniProtKB-EC"/>
</dbReference>
<name>A0A0C1RFA1_9CYAN</name>
<dbReference type="STRING" id="1479485.DA73_0220395"/>
<feature type="active site" evidence="4">
    <location>
        <position position="12"/>
    </location>
</feature>
<dbReference type="Pfam" id="PF01339">
    <property type="entry name" value="CheB_methylest"/>
    <property type="match status" value="1"/>
</dbReference>
<protein>
    <recommendedName>
        <fullName evidence="2">protein-glutamate methylesterase</fullName>
        <ecNumber evidence="2">3.1.1.61</ecNumber>
    </recommendedName>
</protein>
<evidence type="ECO:0000256" key="4">
    <source>
        <dbReference type="PROSITE-ProRule" id="PRU00050"/>
    </source>
</evidence>
<keyword evidence="4" id="KW-0145">Chemotaxis</keyword>
<keyword evidence="1 4" id="KW-0378">Hydrolase</keyword>
<feature type="domain" description="CheB-type methylesterase" evidence="5">
    <location>
        <begin position="1"/>
        <end position="189"/>
    </location>
</feature>
<evidence type="ECO:0000256" key="1">
    <source>
        <dbReference type="ARBA" id="ARBA00022801"/>
    </source>
</evidence>
<dbReference type="SUPFAM" id="SSF52738">
    <property type="entry name" value="Methylesterase CheB, C-terminal domain"/>
    <property type="match status" value="1"/>
</dbReference>
<dbReference type="PANTHER" id="PTHR42872">
    <property type="entry name" value="PROTEIN-GLUTAMATE METHYLESTERASE/PROTEIN-GLUTAMINE GLUTAMINASE"/>
    <property type="match status" value="1"/>
</dbReference>
<dbReference type="InterPro" id="IPR035909">
    <property type="entry name" value="CheB_C"/>
</dbReference>
<dbReference type="GO" id="GO:0000156">
    <property type="term" value="F:phosphorelay response regulator activity"/>
    <property type="evidence" value="ECO:0007669"/>
    <property type="project" value="InterPro"/>
</dbReference>
<organism evidence="6">
    <name type="scientific">Tolypothrix bouteillei VB521301</name>
    <dbReference type="NCBI Taxonomy" id="1479485"/>
    <lineage>
        <taxon>Bacteria</taxon>
        <taxon>Bacillati</taxon>
        <taxon>Cyanobacteriota</taxon>
        <taxon>Cyanophyceae</taxon>
        <taxon>Nostocales</taxon>
        <taxon>Tolypothrichaceae</taxon>
        <taxon>Tolypothrix</taxon>
    </lineage>
</organism>
<dbReference type="EC" id="3.1.1.61" evidence="2"/>
<dbReference type="EMBL" id="JHEG02000048">
    <property type="protein sequence ID" value="KIE10835.1"/>
    <property type="molecule type" value="Genomic_DNA"/>
</dbReference>
<dbReference type="AlphaFoldDB" id="A0A0C1RFA1"/>
<dbReference type="Gene3D" id="3.40.50.180">
    <property type="entry name" value="Methylesterase CheB, C-terminal domain"/>
    <property type="match status" value="1"/>
</dbReference>
<evidence type="ECO:0000259" key="5">
    <source>
        <dbReference type="PROSITE" id="PS50122"/>
    </source>
</evidence>
<comment type="caution">
    <text evidence="6">The sequence shown here is derived from an EMBL/GenBank/DDBJ whole genome shotgun (WGS) entry which is preliminary data.</text>
</comment>
<dbReference type="CDD" id="cd16433">
    <property type="entry name" value="CheB"/>
    <property type="match status" value="1"/>
</dbReference>
<evidence type="ECO:0000256" key="2">
    <source>
        <dbReference type="ARBA" id="ARBA00039140"/>
    </source>
</evidence>
<dbReference type="RefSeq" id="WP_038082931.1">
    <property type="nucleotide sequence ID" value="NZ_JHEG04000001.1"/>
</dbReference>
<dbReference type="GO" id="GO:0005737">
    <property type="term" value="C:cytoplasm"/>
    <property type="evidence" value="ECO:0007669"/>
    <property type="project" value="InterPro"/>
</dbReference>